<reference evidence="3" key="1">
    <citation type="journal article" date="2016" name="Genome Biol. Evol.">
        <title>Comparative 'omics' of the Fusarium fujikuroi species complex highlights differences in genetic potential and metabolite synthesis.</title>
        <authorList>
            <person name="Niehaus E.-M."/>
            <person name="Muensterkoetter M."/>
            <person name="Proctor R.H."/>
            <person name="Brown D.W."/>
            <person name="Sharon A."/>
            <person name="Idan Y."/>
            <person name="Oren-Young L."/>
            <person name="Sieber C.M."/>
            <person name="Novak O."/>
            <person name="Pencik A."/>
            <person name="Tarkowska D."/>
            <person name="Hromadova K."/>
            <person name="Freeman S."/>
            <person name="Maymon M."/>
            <person name="Elazar M."/>
            <person name="Youssef S.A."/>
            <person name="El-Shabrawy E.S.M."/>
            <person name="Shalaby A.B.A."/>
            <person name="Houterman P."/>
            <person name="Brock N.L."/>
            <person name="Burkhardt I."/>
            <person name="Tsavkelova E.A."/>
            <person name="Dickschat J.S."/>
            <person name="Galuszka P."/>
            <person name="Gueldener U."/>
            <person name="Tudzynski B."/>
        </authorList>
    </citation>
    <scope>NUCLEOTIDE SEQUENCE [LARGE SCALE GENOMIC DNA]</scope>
    <source>
        <strain evidence="3">ET1</strain>
    </source>
</reference>
<dbReference type="GeneID" id="42049901"/>
<dbReference type="InterPro" id="IPR038213">
    <property type="entry name" value="IFI6/IFI27-like_sf"/>
</dbReference>
<accession>A0A1L7VKC8</accession>
<comment type="caution">
    <text evidence="2">The sequence shown here is derived from an EMBL/GenBank/DDBJ whole genome shotgun (WGS) entry which is preliminary data.</text>
</comment>
<evidence type="ECO:0000313" key="3">
    <source>
        <dbReference type="Proteomes" id="UP000183971"/>
    </source>
</evidence>
<proteinExistence type="predicted"/>
<dbReference type="RefSeq" id="XP_031080713.1">
    <property type="nucleotide sequence ID" value="XM_031230591.1"/>
</dbReference>
<name>A0A1L7VKC8_FUSPR</name>
<dbReference type="AlphaFoldDB" id="A0A1L7VKC8"/>
<dbReference type="EMBL" id="FJOF01000004">
    <property type="protein sequence ID" value="CZR40120.1"/>
    <property type="molecule type" value="Genomic_DNA"/>
</dbReference>
<evidence type="ECO:0000313" key="2">
    <source>
        <dbReference type="EMBL" id="CZR40120.1"/>
    </source>
</evidence>
<dbReference type="VEuPathDB" id="FungiDB:FPRO_05019"/>
<keyword evidence="1" id="KW-1133">Transmembrane helix</keyword>
<feature type="transmembrane region" description="Helical" evidence="1">
    <location>
        <begin position="47"/>
        <end position="69"/>
    </location>
</feature>
<evidence type="ECO:0000256" key="1">
    <source>
        <dbReference type="SAM" id="Phobius"/>
    </source>
</evidence>
<organism evidence="2 3">
    <name type="scientific">Fusarium proliferatum (strain ET1)</name>
    <name type="common">Orchid endophyte fungus</name>
    <dbReference type="NCBI Taxonomy" id="1227346"/>
    <lineage>
        <taxon>Eukaryota</taxon>
        <taxon>Fungi</taxon>
        <taxon>Dikarya</taxon>
        <taxon>Ascomycota</taxon>
        <taxon>Pezizomycotina</taxon>
        <taxon>Sordariomycetes</taxon>
        <taxon>Hypocreomycetidae</taxon>
        <taxon>Hypocreales</taxon>
        <taxon>Nectriaceae</taxon>
        <taxon>Fusarium</taxon>
        <taxon>Fusarium fujikuroi species complex</taxon>
    </lineage>
</organism>
<sequence length="80" mass="7861">MAMGLGAGMVTAPGLVVAPAISAAGFTTESVSAGSLAAGIQSVNEDVALPPFMVLYGGLGLGSVLVPYFPSGNMMLDKCL</sequence>
<keyword evidence="1" id="KW-0472">Membrane</keyword>
<gene>
    <name evidence="2" type="ORF">FPRO_05019</name>
</gene>
<keyword evidence="3" id="KW-1185">Reference proteome</keyword>
<dbReference type="Proteomes" id="UP000183971">
    <property type="component" value="Unassembled WGS sequence"/>
</dbReference>
<protein>
    <submittedName>
        <fullName evidence="2">Uncharacterized protein</fullName>
    </submittedName>
</protein>
<keyword evidence="1" id="KW-0812">Transmembrane</keyword>
<dbReference type="Gene3D" id="6.10.110.10">
    <property type="match status" value="1"/>
</dbReference>